<protein>
    <submittedName>
        <fullName evidence="2">Uncharacterized protein</fullName>
    </submittedName>
</protein>
<gene>
    <name evidence="2" type="ORF">BS50DRAFT_33086</name>
</gene>
<dbReference type="Proteomes" id="UP000240883">
    <property type="component" value="Unassembled WGS sequence"/>
</dbReference>
<evidence type="ECO:0000256" key="1">
    <source>
        <dbReference type="SAM" id="MobiDB-lite"/>
    </source>
</evidence>
<organism evidence="2 3">
    <name type="scientific">Corynespora cassiicola Philippines</name>
    <dbReference type="NCBI Taxonomy" id="1448308"/>
    <lineage>
        <taxon>Eukaryota</taxon>
        <taxon>Fungi</taxon>
        <taxon>Dikarya</taxon>
        <taxon>Ascomycota</taxon>
        <taxon>Pezizomycotina</taxon>
        <taxon>Dothideomycetes</taxon>
        <taxon>Pleosporomycetidae</taxon>
        <taxon>Pleosporales</taxon>
        <taxon>Corynesporascaceae</taxon>
        <taxon>Corynespora</taxon>
    </lineage>
</organism>
<name>A0A2T2PBS4_CORCC</name>
<feature type="region of interest" description="Disordered" evidence="1">
    <location>
        <begin position="33"/>
        <end position="108"/>
    </location>
</feature>
<evidence type="ECO:0000313" key="2">
    <source>
        <dbReference type="EMBL" id="PSN75117.1"/>
    </source>
</evidence>
<proteinExistence type="predicted"/>
<dbReference type="EMBL" id="KZ678128">
    <property type="protein sequence ID" value="PSN75117.1"/>
    <property type="molecule type" value="Genomic_DNA"/>
</dbReference>
<sequence length="201" mass="22918">MWTDGVGEVAGRRNICLWDANDANRVLWMPGGAPRRQGCSQHGRPRCVQKDRARGPARRGRSAPTQAVDGFPHDDRRTEALGGLRARSGMGPGQKTDARREKGGLPFGGGRWASRQVKRFIALRRDMMRRKHVCRGWTGWRCRLEADLQWVRWLQLHLRLHLRLHSRAVSSTHAGPRVEGRGSRVEGRDCLLKPRPWCRRG</sequence>
<evidence type="ECO:0000313" key="3">
    <source>
        <dbReference type="Proteomes" id="UP000240883"/>
    </source>
</evidence>
<accession>A0A2T2PBS4</accession>
<dbReference type="AlphaFoldDB" id="A0A2T2PBS4"/>
<keyword evidence="3" id="KW-1185">Reference proteome</keyword>
<reference evidence="2 3" key="1">
    <citation type="journal article" date="2018" name="Front. Microbiol.">
        <title>Genome-Wide Analysis of Corynespora cassiicola Leaf Fall Disease Putative Effectors.</title>
        <authorList>
            <person name="Lopez D."/>
            <person name="Ribeiro S."/>
            <person name="Label P."/>
            <person name="Fumanal B."/>
            <person name="Venisse J.S."/>
            <person name="Kohler A."/>
            <person name="de Oliveira R.R."/>
            <person name="Labutti K."/>
            <person name="Lipzen A."/>
            <person name="Lail K."/>
            <person name="Bauer D."/>
            <person name="Ohm R.A."/>
            <person name="Barry K.W."/>
            <person name="Spatafora J."/>
            <person name="Grigoriev I.V."/>
            <person name="Martin F.M."/>
            <person name="Pujade-Renaud V."/>
        </authorList>
    </citation>
    <scope>NUCLEOTIDE SEQUENCE [LARGE SCALE GENOMIC DNA]</scope>
    <source>
        <strain evidence="2 3">Philippines</strain>
    </source>
</reference>